<evidence type="ECO:0000256" key="1">
    <source>
        <dbReference type="ARBA" id="ARBA00009359"/>
    </source>
</evidence>
<evidence type="ECO:0000256" key="4">
    <source>
        <dbReference type="ARBA" id="ARBA00023204"/>
    </source>
</evidence>
<comment type="similarity">
    <text evidence="1">Belongs to the CENP-X/MHF2 family.</text>
</comment>
<evidence type="ECO:0000256" key="3">
    <source>
        <dbReference type="ARBA" id="ARBA00023125"/>
    </source>
</evidence>
<dbReference type="EMBL" id="JAUCMV010000005">
    <property type="protein sequence ID" value="KAK0398109.1"/>
    <property type="molecule type" value="Genomic_DNA"/>
</dbReference>
<proteinExistence type="inferred from homology"/>
<sequence>MNPTSRTSDNMIEELLNLHRSTNDFPRTTAKAQEMLAKAAEVLIQEAFRRAGECALKTGETHVTKEHFYKILYELILDFCV</sequence>
<dbReference type="AlphaFoldDB" id="A0AA39H4U4"/>
<evidence type="ECO:0000313" key="6">
    <source>
        <dbReference type="Proteomes" id="UP001175271"/>
    </source>
</evidence>
<keyword evidence="6" id="KW-1185">Reference proteome</keyword>
<dbReference type="GO" id="GO:0006281">
    <property type="term" value="P:DNA repair"/>
    <property type="evidence" value="ECO:0007669"/>
    <property type="project" value="UniProtKB-KW"/>
</dbReference>
<dbReference type="GO" id="GO:0046982">
    <property type="term" value="F:protein heterodimerization activity"/>
    <property type="evidence" value="ECO:0007669"/>
    <property type="project" value="InterPro"/>
</dbReference>
<evidence type="ECO:0000256" key="2">
    <source>
        <dbReference type="ARBA" id="ARBA00022763"/>
    </source>
</evidence>
<comment type="caution">
    <text evidence="5">The sequence shown here is derived from an EMBL/GenBank/DDBJ whole genome shotgun (WGS) entry which is preliminary data.</text>
</comment>
<keyword evidence="3" id="KW-0238">DNA-binding</keyword>
<evidence type="ECO:0000313" key="5">
    <source>
        <dbReference type="EMBL" id="KAK0398109.1"/>
    </source>
</evidence>
<organism evidence="5 6">
    <name type="scientific">Steinernema hermaphroditum</name>
    <dbReference type="NCBI Taxonomy" id="289476"/>
    <lineage>
        <taxon>Eukaryota</taxon>
        <taxon>Metazoa</taxon>
        <taxon>Ecdysozoa</taxon>
        <taxon>Nematoda</taxon>
        <taxon>Chromadorea</taxon>
        <taxon>Rhabditida</taxon>
        <taxon>Tylenchina</taxon>
        <taxon>Panagrolaimomorpha</taxon>
        <taxon>Strongyloidoidea</taxon>
        <taxon>Steinernematidae</taxon>
        <taxon>Steinernema</taxon>
    </lineage>
</organism>
<dbReference type="InterPro" id="IPR009072">
    <property type="entry name" value="Histone-fold"/>
</dbReference>
<dbReference type="Gene3D" id="6.10.130.30">
    <property type="match status" value="1"/>
</dbReference>
<dbReference type="Proteomes" id="UP001175271">
    <property type="component" value="Unassembled WGS sequence"/>
</dbReference>
<dbReference type="SUPFAM" id="SSF47113">
    <property type="entry name" value="Histone-fold"/>
    <property type="match status" value="1"/>
</dbReference>
<keyword evidence="4" id="KW-0234">DNA repair</keyword>
<dbReference type="InterPro" id="IPR018552">
    <property type="entry name" value="CENP-X"/>
</dbReference>
<name>A0AA39H4U4_9BILA</name>
<dbReference type="GO" id="GO:0003677">
    <property type="term" value="F:DNA binding"/>
    <property type="evidence" value="ECO:0007669"/>
    <property type="project" value="UniProtKB-KW"/>
</dbReference>
<gene>
    <name evidence="5" type="ORF">QR680_002433</name>
</gene>
<reference evidence="5" key="1">
    <citation type="submission" date="2023-06" db="EMBL/GenBank/DDBJ databases">
        <title>Genomic analysis of the entomopathogenic nematode Steinernema hermaphroditum.</title>
        <authorList>
            <person name="Schwarz E.M."/>
            <person name="Heppert J.K."/>
            <person name="Baniya A."/>
            <person name="Schwartz H.T."/>
            <person name="Tan C.-H."/>
            <person name="Antoshechkin I."/>
            <person name="Sternberg P.W."/>
            <person name="Goodrich-Blair H."/>
            <person name="Dillman A.R."/>
        </authorList>
    </citation>
    <scope>NUCLEOTIDE SEQUENCE</scope>
    <source>
        <strain evidence="5">PS9179</strain>
        <tissue evidence="5">Whole animal</tissue>
    </source>
</reference>
<evidence type="ECO:0008006" key="7">
    <source>
        <dbReference type="Google" id="ProtNLM"/>
    </source>
</evidence>
<keyword evidence="2" id="KW-0227">DNA damage</keyword>
<protein>
    <recommendedName>
        <fullName evidence="7">Centromere protein X</fullName>
    </recommendedName>
</protein>
<accession>A0AA39H4U4</accession>
<dbReference type="Pfam" id="PF09415">
    <property type="entry name" value="CENP-X"/>
    <property type="match status" value="1"/>
</dbReference>
<dbReference type="GO" id="GO:0051382">
    <property type="term" value="P:kinetochore assembly"/>
    <property type="evidence" value="ECO:0007669"/>
    <property type="project" value="InterPro"/>
</dbReference>